<organism evidence="1 2">
    <name type="scientific">Novosphingobium resinovorum</name>
    <dbReference type="NCBI Taxonomy" id="158500"/>
    <lineage>
        <taxon>Bacteria</taxon>
        <taxon>Pseudomonadati</taxon>
        <taxon>Pseudomonadota</taxon>
        <taxon>Alphaproteobacteria</taxon>
        <taxon>Sphingomonadales</taxon>
        <taxon>Sphingomonadaceae</taxon>
        <taxon>Novosphingobium</taxon>
    </lineage>
</organism>
<dbReference type="AlphaFoldDB" id="A0A1D8ADU2"/>
<sequence length="131" mass="14953">MAGLHITRDDETMARAIYPVLMDVIRRRASIDLANLALAVRERCPEPEHPIYRLRPDDLPRPLQVLRAFTSPRGYPDMTCVVVQGTAPLTAEDYADPTRAAARAFTFDWPSVEEQLALQCDKWRRDFEGRA</sequence>
<protein>
    <submittedName>
        <fullName evidence="1">Uncharacterized protein</fullName>
    </submittedName>
</protein>
<keyword evidence="2" id="KW-1185">Reference proteome</keyword>
<keyword evidence="1" id="KW-0614">Plasmid</keyword>
<dbReference type="OrthoDB" id="7506917at2"/>
<dbReference type="Proteomes" id="UP000094626">
    <property type="component" value="Plasmid pSA2"/>
</dbReference>
<evidence type="ECO:0000313" key="2">
    <source>
        <dbReference type="Proteomes" id="UP000094626"/>
    </source>
</evidence>
<reference evidence="2" key="1">
    <citation type="journal article" date="2017" name="J. Biotechnol.">
        <title>Complete genome sequence of Novosphingobium resinovorum SA1, a versatile xenobiotic-degrading bacterium capable of utilizing sulfanilic acid.</title>
        <authorList>
            <person name="Hegedus B."/>
            <person name="Kos P.B."/>
            <person name="Balint B."/>
            <person name="Maroti G."/>
            <person name="Gan H.M."/>
            <person name="Perei K."/>
            <person name="Rakhely G."/>
        </authorList>
    </citation>
    <scope>NUCLEOTIDE SEQUENCE [LARGE SCALE GENOMIC DNA]</scope>
    <source>
        <strain evidence="2">SA1</strain>
    </source>
</reference>
<gene>
    <name evidence="1" type="ORF">BES08_25650</name>
</gene>
<proteinExistence type="predicted"/>
<dbReference type="EMBL" id="CP017077">
    <property type="protein sequence ID" value="AOR80293.1"/>
    <property type="molecule type" value="Genomic_DNA"/>
</dbReference>
<geneLocation type="plasmid" evidence="1 2">
    <name>pSA2</name>
</geneLocation>
<evidence type="ECO:0000313" key="1">
    <source>
        <dbReference type="EMBL" id="AOR80293.1"/>
    </source>
</evidence>
<dbReference type="KEGG" id="nre:BES08_25650"/>
<accession>A0A1D8ADU2</accession>
<name>A0A1D8ADU2_9SPHN</name>